<dbReference type="SUPFAM" id="SSF48452">
    <property type="entry name" value="TPR-like"/>
    <property type="match status" value="1"/>
</dbReference>
<dbReference type="Pfam" id="PF07719">
    <property type="entry name" value="TPR_2"/>
    <property type="match status" value="1"/>
</dbReference>
<keyword evidence="3" id="KW-0040">ANK repeat</keyword>
<dbReference type="EnsemblPlants" id="TraesCS4B02G025200.1">
    <property type="protein sequence ID" value="TraesCS4B02G025200.1"/>
    <property type="gene ID" value="TraesCS4B02G025200"/>
</dbReference>
<feature type="repeat" description="ANK" evidence="3">
    <location>
        <begin position="103"/>
        <end position="135"/>
    </location>
</feature>
<dbReference type="InterPro" id="IPR036770">
    <property type="entry name" value="Ankyrin_rpt-contain_sf"/>
</dbReference>
<dbReference type="PRINTS" id="PR01415">
    <property type="entry name" value="ANKYRIN"/>
</dbReference>
<feature type="region of interest" description="Disordered" evidence="5">
    <location>
        <begin position="237"/>
        <end position="257"/>
    </location>
</feature>
<feature type="repeat" description="ANK" evidence="3">
    <location>
        <begin position="429"/>
        <end position="461"/>
    </location>
</feature>
<evidence type="ECO:0000256" key="4">
    <source>
        <dbReference type="PROSITE-ProRule" id="PRU00339"/>
    </source>
</evidence>
<dbReference type="Gramene" id="TraesCS4B03G0053000.1">
    <property type="protein sequence ID" value="TraesCS4B03G0053000.1.CDS"/>
    <property type="gene ID" value="TraesCS4B03G0053000"/>
</dbReference>
<dbReference type="Gramene" id="TraesCLE_scaffold_031989_01G000100.1">
    <property type="protein sequence ID" value="TraesCLE_scaffold_031989_01G000100.1"/>
    <property type="gene ID" value="TraesCLE_scaffold_031989_01G000100"/>
</dbReference>
<dbReference type="InterPro" id="IPR013105">
    <property type="entry name" value="TPR_2"/>
</dbReference>
<reference evidence="6" key="1">
    <citation type="submission" date="2018-08" db="EMBL/GenBank/DDBJ databases">
        <authorList>
            <person name="Rossello M."/>
        </authorList>
    </citation>
    <scope>NUCLEOTIDE SEQUENCE [LARGE SCALE GENOMIC DNA]</scope>
    <source>
        <strain evidence="6">cv. Chinese Spring</strain>
    </source>
</reference>
<organism evidence="6">
    <name type="scientific">Triticum aestivum</name>
    <name type="common">Wheat</name>
    <dbReference type="NCBI Taxonomy" id="4565"/>
    <lineage>
        <taxon>Eukaryota</taxon>
        <taxon>Viridiplantae</taxon>
        <taxon>Streptophyta</taxon>
        <taxon>Embryophyta</taxon>
        <taxon>Tracheophyta</taxon>
        <taxon>Spermatophyta</taxon>
        <taxon>Magnoliopsida</taxon>
        <taxon>Liliopsida</taxon>
        <taxon>Poales</taxon>
        <taxon>Poaceae</taxon>
        <taxon>BOP clade</taxon>
        <taxon>Pooideae</taxon>
        <taxon>Triticodae</taxon>
        <taxon>Triticeae</taxon>
        <taxon>Triticinae</taxon>
        <taxon>Triticum</taxon>
    </lineage>
</organism>
<dbReference type="SMART" id="SM00248">
    <property type="entry name" value="ANK"/>
    <property type="match status" value="12"/>
</dbReference>
<evidence type="ECO:0000256" key="2">
    <source>
        <dbReference type="ARBA" id="ARBA00022803"/>
    </source>
</evidence>
<feature type="repeat" description="ANK" evidence="3">
    <location>
        <begin position="207"/>
        <end position="239"/>
    </location>
</feature>
<keyword evidence="7" id="KW-1185">Reference proteome</keyword>
<dbReference type="Gene3D" id="1.25.40.20">
    <property type="entry name" value="Ankyrin repeat-containing domain"/>
    <property type="match status" value="4"/>
</dbReference>
<dbReference type="PROSITE" id="PS50005">
    <property type="entry name" value="TPR"/>
    <property type="match status" value="2"/>
</dbReference>
<dbReference type="PANTHER" id="PTHR46224:SF36">
    <property type="entry name" value="OS03G0680600 PROTEIN"/>
    <property type="match status" value="1"/>
</dbReference>
<feature type="repeat" description="ANK" evidence="3">
    <location>
        <begin position="70"/>
        <end position="98"/>
    </location>
</feature>
<evidence type="ECO:0000313" key="7">
    <source>
        <dbReference type="Proteomes" id="UP000019116"/>
    </source>
</evidence>
<dbReference type="Gramene" id="TraesCS4B02G025200.1">
    <property type="protein sequence ID" value="TraesCS4B02G025200.1"/>
    <property type="gene ID" value="TraesCS4B02G025200"/>
</dbReference>
<dbReference type="PaxDb" id="4565-Traes_4BS_1BDEBE0F1.2"/>
<dbReference type="PANTHER" id="PTHR46224">
    <property type="entry name" value="ANKYRIN REPEAT FAMILY PROTEIN"/>
    <property type="match status" value="1"/>
</dbReference>
<dbReference type="SUPFAM" id="SSF48403">
    <property type="entry name" value="Ankyrin repeat"/>
    <property type="match status" value="2"/>
</dbReference>
<dbReference type="Gramene" id="TraesCAD_scaffold_066214_01G000100.1">
    <property type="protein sequence ID" value="TraesCAD_scaffold_066214_01G000100.1"/>
    <property type="gene ID" value="TraesCAD_scaffold_066214_01G000100"/>
</dbReference>
<dbReference type="PROSITE" id="PS50297">
    <property type="entry name" value="ANK_REP_REGION"/>
    <property type="match status" value="8"/>
</dbReference>
<dbReference type="InterPro" id="IPR019734">
    <property type="entry name" value="TPR_rpt"/>
</dbReference>
<accession>A0A3B6IM45</accession>
<feature type="repeat" description="ANK" evidence="3">
    <location>
        <begin position="135"/>
        <end position="167"/>
    </location>
</feature>
<feature type="repeat" description="TPR" evidence="4">
    <location>
        <begin position="592"/>
        <end position="625"/>
    </location>
</feature>
<proteinExistence type="predicted"/>
<dbReference type="OrthoDB" id="412869at2759"/>
<dbReference type="AlphaFoldDB" id="A0A3B6IM45"/>
<dbReference type="Gramene" id="TraesWEE_scaffold_051806_01G000100.1">
    <property type="protein sequence ID" value="TraesWEE_scaffold_051806_01G000100.1"/>
    <property type="gene ID" value="TraesWEE_scaffold_051806_01G000100"/>
</dbReference>
<dbReference type="SMR" id="A0A3B6IM45"/>
<dbReference type="STRING" id="4565.A0A3B6IM45"/>
<evidence type="ECO:0000256" key="5">
    <source>
        <dbReference type="SAM" id="MobiDB-lite"/>
    </source>
</evidence>
<feature type="repeat" description="ANK" evidence="3">
    <location>
        <begin position="397"/>
        <end position="429"/>
    </location>
</feature>
<dbReference type="InterPro" id="IPR002110">
    <property type="entry name" value="Ankyrin_rpt"/>
</dbReference>
<dbReference type="Gene3D" id="1.25.40.10">
    <property type="entry name" value="Tetratricopeptide repeat domain"/>
    <property type="match status" value="1"/>
</dbReference>
<dbReference type="Gramene" id="TraesROB_scaffold_080624_01G000100.1">
    <property type="protein sequence ID" value="TraesROB_scaffold_080624_01G000100.1"/>
    <property type="gene ID" value="TraesROB_scaffold_080624_01G000100"/>
</dbReference>
<keyword evidence="1" id="KW-0677">Repeat</keyword>
<evidence type="ECO:0000256" key="1">
    <source>
        <dbReference type="ARBA" id="ARBA00022737"/>
    </source>
</evidence>
<dbReference type="Proteomes" id="UP000019116">
    <property type="component" value="Chromosome 4B"/>
</dbReference>
<dbReference type="InterPro" id="IPR051616">
    <property type="entry name" value="Cul2-RING_E3_ligase_SR"/>
</dbReference>
<dbReference type="Pfam" id="PF12796">
    <property type="entry name" value="Ank_2"/>
    <property type="match status" value="4"/>
</dbReference>
<feature type="repeat" description="ANK" evidence="3">
    <location>
        <begin position="501"/>
        <end position="533"/>
    </location>
</feature>
<sequence>MAFFDAAFDGDLPRLRELASGRDAEGMAWLADVCLVGGGPLQTAARMGKLDAVRCMVEELGFDVNAGSQSGLTALTAAAVDERMHVMRYLLDKGADVNKPVYSGHSPLHHAAKYGRDEAARLLLSKGASVDSTFRGLTPLHFAAGFGMIGVMKVLLEHHADPNKVSEEGSTPLTEALRGTDSGLPESTILECVKLLVEACTDVNSANSETPLVIATRYGLTDCVKYLLKAGASKKTQLSAKKKTPSSRLSDAEAKSPAAMDTSDFKVKLGFERARRRNRSYGGLPRLPNEGSPQMAFFDAAAEGNLPRLMEMARGRDAEGMAWLADVCIVGGGPFQAAARMGELDAVRCMVEELGFDVNASSKAGVSALTTATIDERMDVMRYLLDQGADLKKPDDSGHFPLHLAAKYGREEAARLLLSRGASVDVAYLGMTPLYFAASCGMIGVMKVLLEHHADPNKVSEQGCTPLTGALHATDSGLPESISLKCVKLLVEAGTDVNSANIETPLVIATSYGLTDCVKYLLKAGADPNIPDIHSGAKPIEVAAIHGRWKLVELLFPLTSPIRTVRNWTVEGIIAHVKRPSKPTVKHDKSTKVQLKSFGEKAIKRKDYHGASKFYTEAIELDPSDATLYSNRSLCYLQMTEGDKALRDANTCIKLRPEWIKGYYRKGAALMSLEDYKEACDAFMAGLQLDPGNAEMEKVFMDAVEEMKKDHLAKKGSKPSD</sequence>
<name>A0A3B6IM45_WHEAT</name>
<keyword evidence="2 4" id="KW-0802">TPR repeat</keyword>
<dbReference type="InterPro" id="IPR011990">
    <property type="entry name" value="TPR-like_helical_dom_sf"/>
</dbReference>
<protein>
    <submittedName>
        <fullName evidence="6">Uncharacterized protein</fullName>
    </submittedName>
</protein>
<dbReference type="PROSITE" id="PS50088">
    <property type="entry name" value="ANK_REPEAT"/>
    <property type="match status" value="8"/>
</dbReference>
<feature type="repeat" description="ANK" evidence="3">
    <location>
        <begin position="364"/>
        <end position="396"/>
    </location>
</feature>
<evidence type="ECO:0000256" key="3">
    <source>
        <dbReference type="PROSITE-ProRule" id="PRU00023"/>
    </source>
</evidence>
<dbReference type="Pfam" id="PF00023">
    <property type="entry name" value="Ank"/>
    <property type="match status" value="1"/>
</dbReference>
<dbReference type="OMA" id="QYFLATH"/>
<dbReference type="SMART" id="SM00028">
    <property type="entry name" value="TPR"/>
    <property type="match status" value="3"/>
</dbReference>
<reference evidence="6" key="2">
    <citation type="submission" date="2018-10" db="UniProtKB">
        <authorList>
            <consortium name="EnsemblPlants"/>
        </authorList>
    </citation>
    <scope>IDENTIFICATION</scope>
</reference>
<evidence type="ECO:0000313" key="6">
    <source>
        <dbReference type="EnsemblPlants" id="TraesCS4B02G025200.1"/>
    </source>
</evidence>
<feature type="repeat" description="TPR" evidence="4">
    <location>
        <begin position="660"/>
        <end position="693"/>
    </location>
</feature>